<accession>A0A0C2IKF0</accession>
<dbReference type="AlphaFoldDB" id="A0A0C2IKF0"/>
<gene>
    <name evidence="1" type="ORF">RF11_11547</name>
</gene>
<organism evidence="1 2">
    <name type="scientific">Thelohanellus kitauei</name>
    <name type="common">Myxosporean</name>
    <dbReference type="NCBI Taxonomy" id="669202"/>
    <lineage>
        <taxon>Eukaryota</taxon>
        <taxon>Metazoa</taxon>
        <taxon>Cnidaria</taxon>
        <taxon>Myxozoa</taxon>
        <taxon>Myxosporea</taxon>
        <taxon>Bivalvulida</taxon>
        <taxon>Platysporina</taxon>
        <taxon>Myxobolidae</taxon>
        <taxon>Thelohanellus</taxon>
    </lineage>
</organism>
<keyword evidence="2" id="KW-1185">Reference proteome</keyword>
<dbReference type="OrthoDB" id="10540396at2759"/>
<comment type="caution">
    <text evidence="1">The sequence shown here is derived from an EMBL/GenBank/DDBJ whole genome shotgun (WGS) entry which is preliminary data.</text>
</comment>
<name>A0A0C2IKF0_THEKT</name>
<dbReference type="EMBL" id="JWZT01003680">
    <property type="protein sequence ID" value="KII65874.1"/>
    <property type="molecule type" value="Genomic_DNA"/>
</dbReference>
<protein>
    <submittedName>
        <fullName evidence="1">Uncharacterized protein</fullName>
    </submittedName>
</protein>
<evidence type="ECO:0000313" key="2">
    <source>
        <dbReference type="Proteomes" id="UP000031668"/>
    </source>
</evidence>
<evidence type="ECO:0000313" key="1">
    <source>
        <dbReference type="EMBL" id="KII65874.1"/>
    </source>
</evidence>
<proteinExistence type="predicted"/>
<reference evidence="1 2" key="1">
    <citation type="journal article" date="2014" name="Genome Biol. Evol.">
        <title>The genome of the myxosporean Thelohanellus kitauei shows adaptations to nutrient acquisition within its fish host.</title>
        <authorList>
            <person name="Yang Y."/>
            <person name="Xiong J."/>
            <person name="Zhou Z."/>
            <person name="Huo F."/>
            <person name="Miao W."/>
            <person name="Ran C."/>
            <person name="Liu Y."/>
            <person name="Zhang J."/>
            <person name="Feng J."/>
            <person name="Wang M."/>
            <person name="Wang M."/>
            <person name="Wang L."/>
            <person name="Yao B."/>
        </authorList>
    </citation>
    <scope>NUCLEOTIDE SEQUENCE [LARGE SCALE GENOMIC DNA]</scope>
    <source>
        <strain evidence="1">Wuqing</strain>
    </source>
</reference>
<dbReference type="Proteomes" id="UP000031668">
    <property type="component" value="Unassembled WGS sequence"/>
</dbReference>
<sequence length="150" mass="18217">MDKIVRTFSIKIDFLGTLKSIEREIEFPFTLLTEEVSYQLIDEHQLLDTSFPEFIRKTEEEIYFSKFDECEMNDFSAYWIDSYKSNYAEYVSNITNFDHIIEFTDKFNDLLVATRQNELINLVTSYRRDLDEYYQLKRQNISKLKEQFLF</sequence>